<evidence type="ECO:0000313" key="2">
    <source>
        <dbReference type="EMBL" id="KKY20844.1"/>
    </source>
</evidence>
<dbReference type="InterPro" id="IPR021047">
    <property type="entry name" value="Mannosyltransferase_CMT1"/>
</dbReference>
<keyword evidence="2" id="KW-0808">Transferase</keyword>
<dbReference type="EMBL" id="LCWF01000092">
    <property type="protein sequence ID" value="KKY20844.1"/>
    <property type="molecule type" value="Genomic_DNA"/>
</dbReference>
<dbReference type="AlphaFoldDB" id="A0A0G2EEI9"/>
<evidence type="ECO:0000313" key="3">
    <source>
        <dbReference type="Proteomes" id="UP000053317"/>
    </source>
</evidence>
<dbReference type="Pfam" id="PF11735">
    <property type="entry name" value="CAP59_mtransfer"/>
    <property type="match status" value="1"/>
</dbReference>
<proteinExistence type="predicted"/>
<keyword evidence="3" id="KW-1185">Reference proteome</keyword>
<reference evidence="2 3" key="2">
    <citation type="submission" date="2015-05" db="EMBL/GenBank/DDBJ databases">
        <authorList>
            <person name="Morales-Cruz A."/>
            <person name="Amrine K.C."/>
            <person name="Cantu D."/>
        </authorList>
    </citation>
    <scope>NUCLEOTIDE SEQUENCE [LARGE SCALE GENOMIC DNA]</scope>
    <source>
        <strain evidence="2">UCRPC4</strain>
    </source>
</reference>
<reference evidence="2 3" key="1">
    <citation type="submission" date="2015-05" db="EMBL/GenBank/DDBJ databases">
        <title>Distinctive expansion of gene families associated with plant cell wall degradation and secondary metabolism in the genomes of grapevine trunk pathogens.</title>
        <authorList>
            <person name="Lawrence D.P."/>
            <person name="Travadon R."/>
            <person name="Rolshausen P.E."/>
            <person name="Baumgartner K."/>
        </authorList>
    </citation>
    <scope>NUCLEOTIDE SEQUENCE [LARGE SCALE GENOMIC DNA]</scope>
    <source>
        <strain evidence="2">UCRPC4</strain>
    </source>
</reference>
<dbReference type="PANTHER" id="PTHR34144">
    <property type="entry name" value="CHROMOSOME 8, WHOLE GENOME SHOTGUN SEQUENCE"/>
    <property type="match status" value="1"/>
</dbReference>
<protein>
    <submittedName>
        <fullName evidence="2">Putative alpha-mannosyltransferase cmt1</fullName>
    </submittedName>
</protein>
<dbReference type="PANTHER" id="PTHR34144:SF5">
    <property type="entry name" value="ALPHA-1,3-MANNOSYLTRANSFERASE CMT1"/>
    <property type="match status" value="1"/>
</dbReference>
<keyword evidence="1" id="KW-0732">Signal</keyword>
<sequence length="475" mass="53919">MKRIRPFFQLLIALLVLLYITANYVSYYPDFLEDADYYGIKELPYLSEIITAGHELHEAVTRPKTRPVPLPPIQEPGLEKPKVSKMRTEAKLPELTDLERLLQTQGTLQTIMKPDVMFVPGLACLPLATTRYSYLKHNQDIEKYARSTDRSSTGHRKYFFALDLYDSAHLLPRLMATIVEIIRFLGPEHCGLSIVEGQSSDGSQEILQALAAEIKELGAEYFLTFNTAAQRAEGKKRIHALADIRNQALLPLIENKSFQYSPETRIIFLNDIALCPIDILELLHQHIAQDMHITCAMDWIDDASHFCDVWVSRTIDGDTFFEVPQSLSYENANNLFFSSPLARSRFEAKQPIQVYSCWNGATILTAEPFMRNDVAFRASNEASGECFMGEPTLLAKDFWRNGYGRIAVVPSVNIGYNNPASSVIKKEKGTVELNLLIASEWEKKNGIKEEINWEKPPKKIKCAPSWKKVSWVPAL</sequence>
<feature type="chain" id="PRO_5002543453" evidence="1">
    <location>
        <begin position="23"/>
        <end position="475"/>
    </location>
</feature>
<dbReference type="OrthoDB" id="262547at2759"/>
<comment type="caution">
    <text evidence="2">The sequence shown here is derived from an EMBL/GenBank/DDBJ whole genome shotgun (WGS) entry which is preliminary data.</text>
</comment>
<name>A0A0G2EEI9_PHACM</name>
<evidence type="ECO:0000256" key="1">
    <source>
        <dbReference type="SAM" id="SignalP"/>
    </source>
</evidence>
<dbReference type="GO" id="GO:0016757">
    <property type="term" value="F:glycosyltransferase activity"/>
    <property type="evidence" value="ECO:0007669"/>
    <property type="project" value="UniProtKB-KW"/>
</dbReference>
<dbReference type="Proteomes" id="UP000053317">
    <property type="component" value="Unassembled WGS sequence"/>
</dbReference>
<keyword evidence="2" id="KW-0328">Glycosyltransferase</keyword>
<organism evidence="2 3">
    <name type="scientific">Phaeomoniella chlamydospora</name>
    <name type="common">Phaeoacremonium chlamydosporum</name>
    <dbReference type="NCBI Taxonomy" id="158046"/>
    <lineage>
        <taxon>Eukaryota</taxon>
        <taxon>Fungi</taxon>
        <taxon>Dikarya</taxon>
        <taxon>Ascomycota</taxon>
        <taxon>Pezizomycotina</taxon>
        <taxon>Eurotiomycetes</taxon>
        <taxon>Chaetothyriomycetidae</taxon>
        <taxon>Phaeomoniellales</taxon>
        <taxon>Phaeomoniellaceae</taxon>
        <taxon>Phaeomoniella</taxon>
    </lineage>
</organism>
<accession>A0A0G2EEI9</accession>
<gene>
    <name evidence="2" type="ORF">UCRPC4_g04005</name>
</gene>
<feature type="signal peptide" evidence="1">
    <location>
        <begin position="1"/>
        <end position="22"/>
    </location>
</feature>